<proteinExistence type="predicted"/>
<accession>A0AA92C722</accession>
<dbReference type="Proteomes" id="UP000244335">
    <property type="component" value="Unassembled WGS sequence"/>
</dbReference>
<feature type="compositionally biased region" description="Polar residues" evidence="1">
    <location>
        <begin position="180"/>
        <end position="193"/>
    </location>
</feature>
<evidence type="ECO:0000256" key="1">
    <source>
        <dbReference type="SAM" id="MobiDB-lite"/>
    </source>
</evidence>
<evidence type="ECO:0000313" key="2">
    <source>
        <dbReference type="EMBL" id="PVE57174.1"/>
    </source>
</evidence>
<sequence length="193" mass="21604">MSSVTSICNIALSNIGKKTISDIDELSTEARTCKLHYALTRDRLLQSYEWEFAKTMVDLAEVANPRPERWRHAYARPQNCLKPLRIVPTVLLPGDSDDVAYHATEGLIFCDQSPAKLEFVRQFDDPARYPPLFEEALSWALSAKIAIPLTSDQSTRKDAYQIAASSFEAAKEADADENRSSWTDSSTLMTARG</sequence>
<comment type="caution">
    <text evidence="2">The sequence shown here is derived from an EMBL/GenBank/DDBJ whole genome shotgun (WGS) entry which is preliminary data.</text>
</comment>
<name>A0AA92C722_RHIRH</name>
<evidence type="ECO:0000313" key="3">
    <source>
        <dbReference type="Proteomes" id="UP000244335"/>
    </source>
</evidence>
<dbReference type="EMBL" id="QDFR01000001">
    <property type="protein sequence ID" value="PVE57174.1"/>
    <property type="molecule type" value="Genomic_DNA"/>
</dbReference>
<dbReference type="AlphaFoldDB" id="A0AA92C722"/>
<gene>
    <name evidence="2" type="ORF">DC430_05465</name>
</gene>
<dbReference type="RefSeq" id="WP_116491931.1">
    <property type="nucleotide sequence ID" value="NZ_QDFR01000001.1"/>
</dbReference>
<reference evidence="2 3" key="1">
    <citation type="submission" date="2018-04" db="EMBL/GenBank/DDBJ databases">
        <authorList>
            <person name="Hagen T."/>
        </authorList>
    </citation>
    <scope>NUCLEOTIDE SEQUENCE [LARGE SCALE GENOMIC DNA]</scope>
    <source>
        <strain evidence="2 3">TPD7009</strain>
    </source>
</reference>
<protein>
    <submittedName>
        <fullName evidence="2">Uncharacterized protein</fullName>
    </submittedName>
</protein>
<feature type="region of interest" description="Disordered" evidence="1">
    <location>
        <begin position="173"/>
        <end position="193"/>
    </location>
</feature>
<organism evidence="2 3">
    <name type="scientific">Rhizobium rhizogenes</name>
    <name type="common">Agrobacterium rhizogenes</name>
    <dbReference type="NCBI Taxonomy" id="359"/>
    <lineage>
        <taxon>Bacteria</taxon>
        <taxon>Pseudomonadati</taxon>
        <taxon>Pseudomonadota</taxon>
        <taxon>Alphaproteobacteria</taxon>
        <taxon>Hyphomicrobiales</taxon>
        <taxon>Rhizobiaceae</taxon>
        <taxon>Rhizobium/Agrobacterium group</taxon>
        <taxon>Rhizobium</taxon>
    </lineage>
</organism>